<dbReference type="Pfam" id="PF04397">
    <property type="entry name" value="LytTR"/>
    <property type="match status" value="1"/>
</dbReference>
<reference evidence="8" key="1">
    <citation type="submission" date="2020-02" db="EMBL/GenBank/DDBJ databases">
        <title>Antibiotic resistance/susceptibility profiles of lactic acid-producing cocci isolated from the human vagina, and analysis of the genetic basis of atypical resistances.</title>
        <authorList>
            <person name="Sirichoat A."/>
            <person name="Florez A.B."/>
            <person name="Vazquez L."/>
            <person name="Buppasiri P."/>
            <person name="Panya M."/>
            <person name="Lulitanond V."/>
            <person name="Mayo B."/>
        </authorList>
    </citation>
    <scope>NUCLEOTIDE SEQUENCE</scope>
    <source>
        <strain evidence="8">VA08-2AN</strain>
    </source>
</reference>
<dbReference type="GO" id="GO:0000156">
    <property type="term" value="F:phosphorelay response regulator activity"/>
    <property type="evidence" value="ECO:0007669"/>
    <property type="project" value="InterPro"/>
</dbReference>
<comment type="function">
    <text evidence="4">Required for high-level post-exponential phase expression of a series of secreted proteins.</text>
</comment>
<name>A0A6G4N906_STRSL</name>
<evidence type="ECO:0000313" key="8">
    <source>
        <dbReference type="EMBL" id="NGG27130.1"/>
    </source>
</evidence>
<feature type="domain" description="Response regulatory" evidence="6">
    <location>
        <begin position="2"/>
        <end position="126"/>
    </location>
</feature>
<keyword evidence="1" id="KW-0963">Cytoplasm</keyword>
<evidence type="ECO:0000256" key="1">
    <source>
        <dbReference type="ARBA" id="ARBA00022490"/>
    </source>
</evidence>
<dbReference type="CDD" id="cd17533">
    <property type="entry name" value="REC_LytTR_AgrA-like"/>
    <property type="match status" value="1"/>
</dbReference>
<dbReference type="InterPro" id="IPR007492">
    <property type="entry name" value="LytTR_DNA-bd_dom"/>
</dbReference>
<dbReference type="PROSITE" id="PS50110">
    <property type="entry name" value="RESPONSE_REGULATORY"/>
    <property type="match status" value="1"/>
</dbReference>
<dbReference type="InterPro" id="IPR046947">
    <property type="entry name" value="LytR-like"/>
</dbReference>
<evidence type="ECO:0000259" key="6">
    <source>
        <dbReference type="PROSITE" id="PS50110"/>
    </source>
</evidence>
<dbReference type="Gene3D" id="2.40.50.1020">
    <property type="entry name" value="LytTr DNA-binding domain"/>
    <property type="match status" value="1"/>
</dbReference>
<dbReference type="PANTHER" id="PTHR37299">
    <property type="entry name" value="TRANSCRIPTIONAL REGULATOR-RELATED"/>
    <property type="match status" value="1"/>
</dbReference>
<dbReference type="Pfam" id="PF00072">
    <property type="entry name" value="Response_reg"/>
    <property type="match status" value="1"/>
</dbReference>
<keyword evidence="3" id="KW-0010">Activator</keyword>
<evidence type="ECO:0000259" key="7">
    <source>
        <dbReference type="PROSITE" id="PS50930"/>
    </source>
</evidence>
<dbReference type="SMART" id="SM00448">
    <property type="entry name" value="REC"/>
    <property type="match status" value="1"/>
</dbReference>
<dbReference type="SUPFAM" id="SSF52172">
    <property type="entry name" value="CheY-like"/>
    <property type="match status" value="1"/>
</dbReference>
<dbReference type="RefSeq" id="WP_164332023.1">
    <property type="nucleotide sequence ID" value="NZ_CP145864.1"/>
</dbReference>
<dbReference type="InterPro" id="IPR011006">
    <property type="entry name" value="CheY-like_superfamily"/>
</dbReference>
<proteinExistence type="predicted"/>
<comment type="caution">
    <text evidence="8">The sequence shown here is derived from an EMBL/GenBank/DDBJ whole genome shotgun (WGS) entry which is preliminary data.</text>
</comment>
<protein>
    <submittedName>
        <fullName evidence="8">Response regulator transcription factor</fullName>
    </submittedName>
</protein>
<feature type="modified residue" description="4-aspartylphosphate" evidence="5">
    <location>
        <position position="59"/>
    </location>
</feature>
<keyword evidence="5" id="KW-0597">Phosphoprotein</keyword>
<dbReference type="PANTHER" id="PTHR37299:SF3">
    <property type="entry name" value="STAGE 0 SPORULATION PROTEIN A HOMOLOG"/>
    <property type="match status" value="1"/>
</dbReference>
<dbReference type="SMART" id="SM00850">
    <property type="entry name" value="LytTR"/>
    <property type="match status" value="1"/>
</dbReference>
<dbReference type="Gene3D" id="3.40.50.2300">
    <property type="match status" value="1"/>
</dbReference>
<sequence>MDIYILEDNLIQQGRLERVLSQELKKYNKDLSIVHTFDKPKQLIEAFESTTSNQLFFLDIEIKGEKLKGLDIAKIIREKNPYATIIFVTTHSEFMPLVFDYQVSALDYIDKSLSEIEFRKKITRALAITMKPLGIENDEIFDFQTQHTAIRIPLNQVIYIETSPQKHYVILHGTNNQMTFRANLKDLEKASPSLVSCHRSYLINPKNILRINKLKREVEMTDGSICPFSRTKAKMLIDTFKRRNLQ</sequence>
<gene>
    <name evidence="8" type="ORF">G5S97_01025</name>
</gene>
<evidence type="ECO:0000256" key="4">
    <source>
        <dbReference type="ARBA" id="ARBA00037164"/>
    </source>
</evidence>
<dbReference type="GO" id="GO:0003677">
    <property type="term" value="F:DNA binding"/>
    <property type="evidence" value="ECO:0007669"/>
    <property type="project" value="InterPro"/>
</dbReference>
<evidence type="ECO:0000256" key="3">
    <source>
        <dbReference type="ARBA" id="ARBA00023159"/>
    </source>
</evidence>
<evidence type="ECO:0000256" key="5">
    <source>
        <dbReference type="PROSITE-ProRule" id="PRU00169"/>
    </source>
</evidence>
<dbReference type="InterPro" id="IPR001789">
    <property type="entry name" value="Sig_transdc_resp-reg_receiver"/>
</dbReference>
<dbReference type="PROSITE" id="PS50930">
    <property type="entry name" value="HTH_LYTTR"/>
    <property type="match status" value="1"/>
</dbReference>
<feature type="domain" description="HTH LytTR-type" evidence="7">
    <location>
        <begin position="141"/>
        <end position="242"/>
    </location>
</feature>
<organism evidence="8">
    <name type="scientific">Streptococcus salivarius</name>
    <dbReference type="NCBI Taxonomy" id="1304"/>
    <lineage>
        <taxon>Bacteria</taxon>
        <taxon>Bacillati</taxon>
        <taxon>Bacillota</taxon>
        <taxon>Bacilli</taxon>
        <taxon>Lactobacillales</taxon>
        <taxon>Streptococcaceae</taxon>
        <taxon>Streptococcus</taxon>
    </lineage>
</organism>
<dbReference type="EMBL" id="JAAJBE010000002">
    <property type="protein sequence ID" value="NGG27130.1"/>
    <property type="molecule type" value="Genomic_DNA"/>
</dbReference>
<keyword evidence="2" id="KW-0902">Two-component regulatory system</keyword>
<evidence type="ECO:0000256" key="2">
    <source>
        <dbReference type="ARBA" id="ARBA00023012"/>
    </source>
</evidence>
<dbReference type="AlphaFoldDB" id="A0A6G4N906"/>
<accession>A0A6G4N906</accession>